<evidence type="ECO:0000313" key="2">
    <source>
        <dbReference type="Proteomes" id="UP000315226"/>
    </source>
</evidence>
<proteinExistence type="predicted"/>
<dbReference type="AlphaFoldDB" id="A0A4Y3RK11"/>
<accession>A0A4Y3RK11</accession>
<protein>
    <submittedName>
        <fullName evidence="1">Uncharacterized protein</fullName>
    </submittedName>
</protein>
<organism evidence="1 2">
    <name type="scientific">Streptomyces gardneri</name>
    <dbReference type="NCBI Taxonomy" id="66892"/>
    <lineage>
        <taxon>Bacteria</taxon>
        <taxon>Bacillati</taxon>
        <taxon>Actinomycetota</taxon>
        <taxon>Actinomycetes</taxon>
        <taxon>Kitasatosporales</taxon>
        <taxon>Streptomycetaceae</taxon>
        <taxon>Streptomyces</taxon>
    </lineage>
</organism>
<dbReference type="Proteomes" id="UP000315226">
    <property type="component" value="Unassembled WGS sequence"/>
</dbReference>
<reference evidence="1 2" key="1">
    <citation type="submission" date="2019-06" db="EMBL/GenBank/DDBJ databases">
        <title>Whole genome shotgun sequence of Streptomyces gardneri NBRC 12865.</title>
        <authorList>
            <person name="Hosoyama A."/>
            <person name="Uohara A."/>
            <person name="Ohji S."/>
            <person name="Ichikawa N."/>
        </authorList>
    </citation>
    <scope>NUCLEOTIDE SEQUENCE [LARGE SCALE GENOMIC DNA]</scope>
    <source>
        <strain evidence="1 2">NBRC 12865</strain>
    </source>
</reference>
<keyword evidence="2" id="KW-1185">Reference proteome</keyword>
<evidence type="ECO:0000313" key="1">
    <source>
        <dbReference type="EMBL" id="GEB58171.1"/>
    </source>
</evidence>
<dbReference type="EMBL" id="BJMN01000023">
    <property type="protein sequence ID" value="GEB58171.1"/>
    <property type="molecule type" value="Genomic_DNA"/>
</dbReference>
<comment type="caution">
    <text evidence="1">The sequence shown here is derived from an EMBL/GenBank/DDBJ whole genome shotgun (WGS) entry which is preliminary data.</text>
</comment>
<sequence>MPSASPSTSRRRGSRRPASDFTTYVLWGRMHCMRRATTWIASQPTDAELVTLATLAVPIGAVVHLALLGLLPTGGATDTTALIVVRV</sequence>
<name>A0A4Y3RK11_9ACTN</name>
<gene>
    <name evidence="1" type="ORF">SGA01_37760</name>
</gene>